<proteinExistence type="predicted"/>
<dbReference type="OrthoDB" id="3542608at2"/>
<name>A0A7X1I5G8_9ACTN</name>
<evidence type="ECO:0000313" key="3">
    <source>
        <dbReference type="Proteomes" id="UP000517694"/>
    </source>
</evidence>
<dbReference type="CDD" id="cd00093">
    <property type="entry name" value="HTH_XRE"/>
    <property type="match status" value="1"/>
</dbReference>
<dbReference type="InterPro" id="IPR001387">
    <property type="entry name" value="Cro/C1-type_HTH"/>
</dbReference>
<dbReference type="GO" id="GO:0003677">
    <property type="term" value="F:DNA binding"/>
    <property type="evidence" value="ECO:0007669"/>
    <property type="project" value="InterPro"/>
</dbReference>
<feature type="domain" description="HTH cro/C1-type" evidence="1">
    <location>
        <begin position="35"/>
        <end position="82"/>
    </location>
</feature>
<reference evidence="2 3" key="1">
    <citation type="submission" date="2020-08" db="EMBL/GenBank/DDBJ databases">
        <title>Whole-Genome Sequence of French Clinical Streptomyces mexicanus Strain Q0842.</title>
        <authorList>
            <person name="Boxberger M."/>
            <person name="La Scola B."/>
        </authorList>
    </citation>
    <scope>NUCLEOTIDE SEQUENCE [LARGE SCALE GENOMIC DNA]</scope>
    <source>
        <strain evidence="2 3">Marseille-Q0842</strain>
    </source>
</reference>
<evidence type="ECO:0000259" key="1">
    <source>
        <dbReference type="PROSITE" id="PS50943"/>
    </source>
</evidence>
<dbReference type="InterPro" id="IPR010982">
    <property type="entry name" value="Lambda_DNA-bd_dom_sf"/>
</dbReference>
<dbReference type="Pfam" id="PF17765">
    <property type="entry name" value="MLTR_LBD"/>
    <property type="match status" value="1"/>
</dbReference>
<evidence type="ECO:0000313" key="2">
    <source>
        <dbReference type="EMBL" id="MBC2866923.1"/>
    </source>
</evidence>
<protein>
    <submittedName>
        <fullName evidence="2">Helix-turn-helix domain-containing protein</fullName>
    </submittedName>
</protein>
<keyword evidence="3" id="KW-1185">Reference proteome</keyword>
<dbReference type="Gene3D" id="1.10.260.40">
    <property type="entry name" value="lambda repressor-like DNA-binding domains"/>
    <property type="match status" value="1"/>
</dbReference>
<dbReference type="Pfam" id="PF13560">
    <property type="entry name" value="HTH_31"/>
    <property type="match status" value="1"/>
</dbReference>
<dbReference type="PANTHER" id="PTHR35010">
    <property type="entry name" value="BLL4672 PROTEIN-RELATED"/>
    <property type="match status" value="1"/>
</dbReference>
<accession>A0A7X1I5G8</accession>
<dbReference type="Gene3D" id="3.30.450.180">
    <property type="match status" value="1"/>
</dbReference>
<dbReference type="PANTHER" id="PTHR35010:SF2">
    <property type="entry name" value="BLL4672 PROTEIN"/>
    <property type="match status" value="1"/>
</dbReference>
<gene>
    <name evidence="2" type="ORF">H1R13_18705</name>
</gene>
<dbReference type="InterPro" id="IPR041413">
    <property type="entry name" value="MLTR_LBD"/>
</dbReference>
<dbReference type="Proteomes" id="UP000517694">
    <property type="component" value="Unassembled WGS sequence"/>
</dbReference>
<dbReference type="RefSeq" id="WP_159671489.1">
    <property type="nucleotide sequence ID" value="NZ_JACMHY010000007.1"/>
</dbReference>
<dbReference type="EMBL" id="JACMHY010000007">
    <property type="protein sequence ID" value="MBC2866923.1"/>
    <property type="molecule type" value="Genomic_DNA"/>
</dbReference>
<dbReference type="AlphaFoldDB" id="A0A7X1I5G8"/>
<sequence length="310" mass="33502">METAKEIKDFLMTRRAKITPDQVGLPSSGRRRVPGLRREEVAFLAGVSAEYYVQIERGHVSGVSEEVLHAIAAALRLDEVETAHLFDLARAATAKAGRKPSRTRSPRPQVSESLQALIDSMVSAPAIIQNGQLDIVAANALGRALYGAVHERQPAPPNLARFIFLDDRADQTFPDWEKAADDAVALLRVEATRSPYSKAVTTLVGELATRSTEFRTRWAAHDVRAHRSGTKNFRHPVVGDLTLRFEALDVTSASGLTVIGYTAEPGSASHEALMLLSSWAATGQDVAAAHAAAQSAHPYGAKERPARRSG</sequence>
<dbReference type="SMART" id="SM00530">
    <property type="entry name" value="HTH_XRE"/>
    <property type="match status" value="1"/>
</dbReference>
<dbReference type="SUPFAM" id="SSF47413">
    <property type="entry name" value="lambda repressor-like DNA-binding domains"/>
    <property type="match status" value="1"/>
</dbReference>
<dbReference type="PROSITE" id="PS50943">
    <property type="entry name" value="HTH_CROC1"/>
    <property type="match status" value="1"/>
</dbReference>
<organism evidence="2 3">
    <name type="scientific">Streptomyces mexicanus</name>
    <dbReference type="NCBI Taxonomy" id="178566"/>
    <lineage>
        <taxon>Bacteria</taxon>
        <taxon>Bacillati</taxon>
        <taxon>Actinomycetota</taxon>
        <taxon>Actinomycetes</taxon>
        <taxon>Kitasatosporales</taxon>
        <taxon>Streptomycetaceae</taxon>
        <taxon>Streptomyces</taxon>
    </lineage>
</organism>
<comment type="caution">
    <text evidence="2">The sequence shown here is derived from an EMBL/GenBank/DDBJ whole genome shotgun (WGS) entry which is preliminary data.</text>
</comment>